<sequence length="41" mass="4499">MVVEGAECLLLLHPATDMLNKAVLNSLTIHDSVHKITIFNP</sequence>
<dbReference type="KEGG" id="stha:NCTC11429_01548"/>
<gene>
    <name evidence="1" type="ORF">NCTC11429_01548</name>
</gene>
<proteinExistence type="predicted"/>
<evidence type="ECO:0000313" key="2">
    <source>
        <dbReference type="Proteomes" id="UP000308196"/>
    </source>
</evidence>
<dbReference type="Proteomes" id="UP000308196">
    <property type="component" value="Chromosome"/>
</dbReference>
<organism evidence="1 2">
    <name type="scientific">Sphingobacterium thalpophilum</name>
    <dbReference type="NCBI Taxonomy" id="259"/>
    <lineage>
        <taxon>Bacteria</taxon>
        <taxon>Pseudomonadati</taxon>
        <taxon>Bacteroidota</taxon>
        <taxon>Sphingobacteriia</taxon>
        <taxon>Sphingobacteriales</taxon>
        <taxon>Sphingobacteriaceae</taxon>
        <taxon>Sphingobacterium</taxon>
    </lineage>
</organism>
<protein>
    <submittedName>
        <fullName evidence="1">Uncharacterized protein</fullName>
    </submittedName>
</protein>
<evidence type="ECO:0000313" key="1">
    <source>
        <dbReference type="EMBL" id="VTR35680.1"/>
    </source>
</evidence>
<accession>A0A4U9UPM5</accession>
<name>A0A4U9UPM5_9SPHI</name>
<dbReference type="STRING" id="1123265.GCA_000686625_04483"/>
<dbReference type="EMBL" id="LR590484">
    <property type="protein sequence ID" value="VTR35680.1"/>
    <property type="molecule type" value="Genomic_DNA"/>
</dbReference>
<dbReference type="AlphaFoldDB" id="A0A4U9UPM5"/>
<reference evidence="1 2" key="1">
    <citation type="submission" date="2019-05" db="EMBL/GenBank/DDBJ databases">
        <authorList>
            <consortium name="Pathogen Informatics"/>
        </authorList>
    </citation>
    <scope>NUCLEOTIDE SEQUENCE [LARGE SCALE GENOMIC DNA]</scope>
    <source>
        <strain evidence="1 2">NCTC11429</strain>
    </source>
</reference>